<dbReference type="AlphaFoldDB" id="A0A4V4HB12"/>
<proteinExistence type="predicted"/>
<evidence type="ECO:0000313" key="3">
    <source>
        <dbReference type="Proteomes" id="UP000297245"/>
    </source>
</evidence>
<dbReference type="GO" id="GO:0006338">
    <property type="term" value="P:chromatin remodeling"/>
    <property type="evidence" value="ECO:0007669"/>
    <property type="project" value="UniProtKB-ARBA"/>
</dbReference>
<evidence type="ECO:0000259" key="1">
    <source>
        <dbReference type="PROSITE" id="PS50013"/>
    </source>
</evidence>
<dbReference type="InterPro" id="IPR016197">
    <property type="entry name" value="Chromo-like_dom_sf"/>
</dbReference>
<organism evidence="2 3">
    <name type="scientific">Dendrothele bispora (strain CBS 962.96)</name>
    <dbReference type="NCBI Taxonomy" id="1314807"/>
    <lineage>
        <taxon>Eukaryota</taxon>
        <taxon>Fungi</taxon>
        <taxon>Dikarya</taxon>
        <taxon>Basidiomycota</taxon>
        <taxon>Agaricomycotina</taxon>
        <taxon>Agaricomycetes</taxon>
        <taxon>Agaricomycetidae</taxon>
        <taxon>Agaricales</taxon>
        <taxon>Agaricales incertae sedis</taxon>
        <taxon>Dendrothele</taxon>
    </lineage>
</organism>
<evidence type="ECO:0000313" key="2">
    <source>
        <dbReference type="EMBL" id="THU77625.1"/>
    </source>
</evidence>
<dbReference type="InterPro" id="IPR000953">
    <property type="entry name" value="Chromo/chromo_shadow_dom"/>
</dbReference>
<feature type="non-terminal residue" evidence="2">
    <location>
        <position position="62"/>
    </location>
</feature>
<protein>
    <recommendedName>
        <fullName evidence="1">Chromo domain-containing protein</fullName>
    </recommendedName>
</protein>
<reference evidence="2 3" key="1">
    <citation type="journal article" date="2019" name="Nat. Ecol. Evol.">
        <title>Megaphylogeny resolves global patterns of mushroom evolution.</title>
        <authorList>
            <person name="Varga T."/>
            <person name="Krizsan K."/>
            <person name="Foldi C."/>
            <person name="Dima B."/>
            <person name="Sanchez-Garcia M."/>
            <person name="Sanchez-Ramirez S."/>
            <person name="Szollosi G.J."/>
            <person name="Szarkandi J.G."/>
            <person name="Papp V."/>
            <person name="Albert L."/>
            <person name="Andreopoulos W."/>
            <person name="Angelini C."/>
            <person name="Antonin V."/>
            <person name="Barry K.W."/>
            <person name="Bougher N.L."/>
            <person name="Buchanan P."/>
            <person name="Buyck B."/>
            <person name="Bense V."/>
            <person name="Catcheside P."/>
            <person name="Chovatia M."/>
            <person name="Cooper J."/>
            <person name="Damon W."/>
            <person name="Desjardin D."/>
            <person name="Finy P."/>
            <person name="Geml J."/>
            <person name="Haridas S."/>
            <person name="Hughes K."/>
            <person name="Justo A."/>
            <person name="Karasinski D."/>
            <person name="Kautmanova I."/>
            <person name="Kiss B."/>
            <person name="Kocsube S."/>
            <person name="Kotiranta H."/>
            <person name="LaButti K.M."/>
            <person name="Lechner B.E."/>
            <person name="Liimatainen K."/>
            <person name="Lipzen A."/>
            <person name="Lukacs Z."/>
            <person name="Mihaltcheva S."/>
            <person name="Morgado L.N."/>
            <person name="Niskanen T."/>
            <person name="Noordeloos M.E."/>
            <person name="Ohm R.A."/>
            <person name="Ortiz-Santana B."/>
            <person name="Ovrebo C."/>
            <person name="Racz N."/>
            <person name="Riley R."/>
            <person name="Savchenko A."/>
            <person name="Shiryaev A."/>
            <person name="Soop K."/>
            <person name="Spirin V."/>
            <person name="Szebenyi C."/>
            <person name="Tomsovsky M."/>
            <person name="Tulloss R.E."/>
            <person name="Uehling J."/>
            <person name="Grigoriev I.V."/>
            <person name="Vagvolgyi C."/>
            <person name="Papp T."/>
            <person name="Martin F.M."/>
            <person name="Miettinen O."/>
            <person name="Hibbett D.S."/>
            <person name="Nagy L.G."/>
        </authorList>
    </citation>
    <scope>NUCLEOTIDE SEQUENCE [LARGE SCALE GENOMIC DNA]</scope>
    <source>
        <strain evidence="2 3">CBS 962.96</strain>
    </source>
</reference>
<dbReference type="Gene3D" id="2.40.50.40">
    <property type="match status" value="1"/>
</dbReference>
<sequence length="62" mass="7470">FPGRRLSRPGPLLVDGHEEFTIDRIIDARKRDVIFLRTGYPLRGWQFLIRWSGYVPEEDRWL</sequence>
<feature type="non-terminal residue" evidence="2">
    <location>
        <position position="1"/>
    </location>
</feature>
<name>A0A4V4HB12_DENBC</name>
<keyword evidence="3" id="KW-1185">Reference proteome</keyword>
<feature type="domain" description="Chromo" evidence="1">
    <location>
        <begin position="20"/>
        <end position="62"/>
    </location>
</feature>
<dbReference type="Proteomes" id="UP000297245">
    <property type="component" value="Unassembled WGS sequence"/>
</dbReference>
<accession>A0A4V4HB12</accession>
<dbReference type="SUPFAM" id="SSF54160">
    <property type="entry name" value="Chromo domain-like"/>
    <property type="match status" value="1"/>
</dbReference>
<dbReference type="OrthoDB" id="3268967at2759"/>
<dbReference type="PROSITE" id="PS50013">
    <property type="entry name" value="CHROMO_2"/>
    <property type="match status" value="1"/>
</dbReference>
<gene>
    <name evidence="2" type="ORF">K435DRAFT_591462</name>
</gene>
<dbReference type="EMBL" id="ML180381">
    <property type="protein sequence ID" value="THU77625.1"/>
    <property type="molecule type" value="Genomic_DNA"/>
</dbReference>